<evidence type="ECO:0000313" key="3">
    <source>
        <dbReference type="Proteomes" id="UP000603506"/>
    </source>
</evidence>
<dbReference type="Proteomes" id="UP000603506">
    <property type="component" value="Unassembled WGS sequence"/>
</dbReference>
<keyword evidence="1" id="KW-0812">Transmembrane</keyword>
<keyword evidence="1" id="KW-1133">Transmembrane helix</keyword>
<dbReference type="RefSeq" id="WP_203093413.1">
    <property type="nucleotide sequence ID" value="NZ_JAESPH010000004.1"/>
</dbReference>
<protein>
    <submittedName>
        <fullName evidence="2">Uncharacterized protein</fullName>
    </submittedName>
</protein>
<dbReference type="EMBL" id="JAEUAH010000013">
    <property type="protein sequence ID" value="MBM0650969.1"/>
    <property type="molecule type" value="Genomic_DNA"/>
</dbReference>
<sequence length="159" mass="19227">MTKINFWILKTSLLSISSYLLYISIRILFFGDELFDKIDVFIRGQNDFLQFLLFSILVLTSILIFILPSCFFLFSIFLERKKTPVEIEELEKKQREVRKQVEEWEQLLQQEPPLMEITLSNNEKIIGRFEETKEYFEDIKTESRYYKSFIVKIKKVEKQ</sequence>
<name>A0ABS1YX29_9FLAO</name>
<keyword evidence="1" id="KW-0472">Membrane</keyword>
<proteinExistence type="predicted"/>
<gene>
    <name evidence="2" type="ORF">JNB19_09435</name>
</gene>
<reference evidence="2 3" key="1">
    <citation type="submission" date="2021-01" db="EMBL/GenBank/DDBJ databases">
        <title>Evidence that Capnocytophaga endodontalis is a later homotypic synonym for Capnocytophaga genospecies AHN8471, and request for opinion on proposed recognition of strain AHN8471 as type strain of the species.</title>
        <authorList>
            <person name="Nicholson A.C."/>
            <person name="Hopper C.L."/>
            <person name="Gulvik C.A."/>
            <person name="Mcquiston J.R."/>
            <person name="Lau E.F."/>
        </authorList>
    </citation>
    <scope>NUCLEOTIDE SEQUENCE [LARGE SCALE GENOMIC DNA]</scope>
    <source>
        <strain evidence="2 3">AHN9576</strain>
    </source>
</reference>
<evidence type="ECO:0000256" key="1">
    <source>
        <dbReference type="SAM" id="Phobius"/>
    </source>
</evidence>
<comment type="caution">
    <text evidence="2">The sequence shown here is derived from an EMBL/GenBank/DDBJ whole genome shotgun (WGS) entry which is preliminary data.</text>
</comment>
<keyword evidence="3" id="KW-1185">Reference proteome</keyword>
<feature type="transmembrane region" description="Helical" evidence="1">
    <location>
        <begin position="12"/>
        <end position="31"/>
    </location>
</feature>
<accession>A0ABS1YX29</accession>
<organism evidence="2 3">
    <name type="scientific">Capnocytophaga genosp. AHN8471</name>
    <dbReference type="NCBI Taxonomy" id="327574"/>
    <lineage>
        <taxon>Bacteria</taxon>
        <taxon>Pseudomonadati</taxon>
        <taxon>Bacteroidota</taxon>
        <taxon>Flavobacteriia</taxon>
        <taxon>Flavobacteriales</taxon>
        <taxon>Flavobacteriaceae</taxon>
        <taxon>Capnocytophaga</taxon>
    </lineage>
</organism>
<evidence type="ECO:0000313" key="2">
    <source>
        <dbReference type="EMBL" id="MBM0650969.1"/>
    </source>
</evidence>
<feature type="transmembrane region" description="Helical" evidence="1">
    <location>
        <begin position="51"/>
        <end position="78"/>
    </location>
</feature>